<comment type="function">
    <text evidence="8">Catalyzes the stereoinversion of LL-2,6-diaminopimelate (L,L-DAP) to meso-diaminopimelate (meso-DAP), a precursor of L-lysine and an essential component of the bacterial peptidoglycan.</text>
</comment>
<feature type="active site" description="Proton acceptor" evidence="8">
    <location>
        <position position="192"/>
    </location>
</feature>
<dbReference type="Proteomes" id="UP000008633">
    <property type="component" value="Chromosome"/>
</dbReference>
<dbReference type="UniPathway" id="UPA00034">
    <property type="reaction ID" value="UER00025"/>
</dbReference>
<dbReference type="HOGENOM" id="CLU_053306_3_2_7"/>
<reference evidence="10" key="1">
    <citation type="journal article" date="2011" name="Stand. Genomic Sci.">
        <title>Complete genome sequence of Nitratifractor salsuginis type strain (E9I37-1).</title>
        <authorList>
            <person name="Anderson I."/>
            <person name="Sikorski J."/>
            <person name="Zeytun A."/>
            <person name="Nolan M."/>
            <person name="Lapidus A."/>
            <person name="Lucas S."/>
            <person name="Hammon N."/>
            <person name="Deshpande S."/>
            <person name="Cheng J.F."/>
            <person name="Tapia R."/>
            <person name="Han C."/>
            <person name="Goodwin L."/>
            <person name="Pitluck S."/>
            <person name="Liolios K."/>
            <person name="Pagani I."/>
            <person name="Ivanova N."/>
            <person name="Huntemann M."/>
            <person name="Mavromatis K."/>
            <person name="Ovchinikova G."/>
            <person name="Pati A."/>
            <person name="Chen A."/>
            <person name="Palaniappan K."/>
            <person name="Land M."/>
            <person name="Hauser L."/>
            <person name="Brambilla E.M."/>
            <person name="Ngatchou-Djao O.D."/>
            <person name="Rohde M."/>
            <person name="Tindall B.J."/>
            <person name="Goker M."/>
            <person name="Detter J.C."/>
            <person name="Woyke T."/>
            <person name="Bristow J."/>
            <person name="Eisen J.A."/>
            <person name="Markowitz V."/>
            <person name="Hugenholtz P."/>
            <person name="Klenk H.P."/>
            <person name="Kyrpides N.C."/>
        </authorList>
    </citation>
    <scope>NUCLEOTIDE SEQUENCE [LARGE SCALE GENOMIC DNA]</scope>
    <source>
        <strain evidence="10">DSM 16511</strain>
    </source>
</reference>
<evidence type="ECO:0000313" key="10">
    <source>
        <dbReference type="EMBL" id="ADV45306.1"/>
    </source>
</evidence>
<dbReference type="EMBL" id="CP002452">
    <property type="protein sequence ID" value="ADV45306.1"/>
    <property type="molecule type" value="Genomic_DNA"/>
</dbReference>
<dbReference type="RefSeq" id="WP_013553003.1">
    <property type="nucleotide sequence ID" value="NC_014935.1"/>
</dbReference>
<evidence type="ECO:0000256" key="1">
    <source>
        <dbReference type="ARBA" id="ARBA00005196"/>
    </source>
</evidence>
<dbReference type="eggNOG" id="COG0253">
    <property type="taxonomic scope" value="Bacteria"/>
</dbReference>
<comment type="subcellular location">
    <subcellularLocation>
        <location evidence="8">Cytoplasm</location>
    </subcellularLocation>
</comment>
<evidence type="ECO:0000256" key="5">
    <source>
        <dbReference type="ARBA" id="ARBA00023154"/>
    </source>
</evidence>
<evidence type="ECO:0000256" key="8">
    <source>
        <dbReference type="HAMAP-Rule" id="MF_00197"/>
    </source>
</evidence>
<keyword evidence="5 8" id="KW-0457">Lysine biosynthesis</keyword>
<keyword evidence="4 8" id="KW-0028">Amino-acid biosynthesis</keyword>
<dbReference type="InterPro" id="IPR001653">
    <property type="entry name" value="DAP_epimerase_DapF"/>
</dbReference>
<feature type="binding site" evidence="8">
    <location>
        <position position="165"/>
    </location>
    <ligand>
        <name>substrate</name>
    </ligand>
</feature>
<comment type="similarity">
    <text evidence="2 8">Belongs to the diaminopimelate epimerase family.</text>
</comment>
<evidence type="ECO:0000256" key="3">
    <source>
        <dbReference type="ARBA" id="ARBA00013080"/>
    </source>
</evidence>
<dbReference type="InterPro" id="IPR018510">
    <property type="entry name" value="DAP_epimerase_AS"/>
</dbReference>
<comment type="catalytic activity">
    <reaction evidence="7 8">
        <text>(2S,6S)-2,6-diaminopimelate = meso-2,6-diaminopimelate</text>
        <dbReference type="Rhea" id="RHEA:15393"/>
        <dbReference type="ChEBI" id="CHEBI:57609"/>
        <dbReference type="ChEBI" id="CHEBI:57791"/>
        <dbReference type="EC" id="5.1.1.7"/>
    </reaction>
</comment>
<dbReference type="PANTHER" id="PTHR31689:SF0">
    <property type="entry name" value="DIAMINOPIMELATE EPIMERASE"/>
    <property type="match status" value="1"/>
</dbReference>
<dbReference type="AlphaFoldDB" id="E6WXY5"/>
<feature type="active site" evidence="9">
    <location>
        <position position="69"/>
    </location>
</feature>
<feature type="binding site" evidence="8">
    <location>
        <position position="11"/>
    </location>
    <ligand>
        <name>substrate</name>
    </ligand>
</feature>
<feature type="binding site" evidence="8">
    <location>
        <begin position="193"/>
        <end position="194"/>
    </location>
    <ligand>
        <name>substrate</name>
    </ligand>
</feature>
<evidence type="ECO:0000313" key="11">
    <source>
        <dbReference type="Proteomes" id="UP000008633"/>
    </source>
</evidence>
<keyword evidence="8" id="KW-0963">Cytoplasm</keyword>
<evidence type="ECO:0000256" key="4">
    <source>
        <dbReference type="ARBA" id="ARBA00022605"/>
    </source>
</evidence>
<feature type="binding site" evidence="8">
    <location>
        <begin position="182"/>
        <end position="183"/>
    </location>
    <ligand>
        <name>substrate</name>
    </ligand>
</feature>
<dbReference type="KEGG" id="nsa:Nitsa_0032"/>
<dbReference type="Gene3D" id="3.10.310.10">
    <property type="entry name" value="Diaminopimelate Epimerase, Chain A, domain 1"/>
    <property type="match status" value="2"/>
</dbReference>
<accession>E6WXY5</accession>
<evidence type="ECO:0000256" key="2">
    <source>
        <dbReference type="ARBA" id="ARBA00010219"/>
    </source>
</evidence>
<dbReference type="NCBIfam" id="TIGR00652">
    <property type="entry name" value="DapF"/>
    <property type="match status" value="1"/>
</dbReference>
<dbReference type="Pfam" id="PF01678">
    <property type="entry name" value="DAP_epimerase"/>
    <property type="match status" value="2"/>
</dbReference>
<feature type="site" description="Could be important to modulate the pK values of the two catalytic cysteine residues" evidence="8">
    <location>
        <position position="139"/>
    </location>
</feature>
<protein>
    <recommendedName>
        <fullName evidence="3 8">Diaminopimelate epimerase</fullName>
        <shortName evidence="8">DAP epimerase</shortName>
        <ecNumber evidence="3 8">5.1.1.7</ecNumber>
    </recommendedName>
    <alternativeName>
        <fullName evidence="8">PLP-independent amino acid racemase</fullName>
    </alternativeName>
</protein>
<dbReference type="PANTHER" id="PTHR31689">
    <property type="entry name" value="DIAMINOPIMELATE EPIMERASE, CHLOROPLASTIC"/>
    <property type="match status" value="1"/>
</dbReference>
<feature type="binding site" evidence="8">
    <location>
        <position position="60"/>
    </location>
    <ligand>
        <name>substrate</name>
    </ligand>
</feature>
<comment type="pathway">
    <text evidence="1 8">Amino-acid biosynthesis; L-lysine biosynthesis via DAP pathway; DL-2,6-diaminopimelate from LL-2,6-diaminopimelate: step 1/1.</text>
</comment>
<keyword evidence="11" id="KW-1185">Reference proteome</keyword>
<evidence type="ECO:0000256" key="9">
    <source>
        <dbReference type="PROSITE-ProRule" id="PRU10125"/>
    </source>
</evidence>
<feature type="active site" description="Proton donor" evidence="8">
    <location>
        <position position="69"/>
    </location>
</feature>
<name>E6WXY5_NITSE</name>
<keyword evidence="6 8" id="KW-0413">Isomerase</keyword>
<comment type="caution">
    <text evidence="8">Lacks conserved residue(s) required for the propagation of feature annotation.</text>
</comment>
<proteinExistence type="inferred from homology"/>
<sequence length="255" mass="29110">MFVTKYNANGNDFVIFHDNQKRDRHELAKLLCDRHKGVGADGMVVLIPHAEYDFEWEFYNSDGSEATMCGNATRAVAHYAVEKGISVNDRAEFLTGAGVITAEVNGLYVVTDMLEPKILRRDIEEEGLQWWLIDTGVPHLVAEVEDLENFDLEMARRLREKYDANVNIYTVAEDELRLRTYERGVEGETLACGTGMTACYVRAREEGKARDLCIVFPRSGDELYLEYKEGRYRFGGKVDKTFVAELTLDIPHYML</sequence>
<gene>
    <name evidence="8" type="primary">dapF</name>
    <name evidence="10" type="ordered locus">Nitsa_0032</name>
</gene>
<dbReference type="STRING" id="749222.Nitsa_0032"/>
<dbReference type="SUPFAM" id="SSF54506">
    <property type="entry name" value="Diaminopimelate epimerase-like"/>
    <property type="match status" value="2"/>
</dbReference>
<dbReference type="GO" id="GO:0008837">
    <property type="term" value="F:diaminopimelate epimerase activity"/>
    <property type="evidence" value="ECO:0007669"/>
    <property type="project" value="UniProtKB-UniRule"/>
</dbReference>
<evidence type="ECO:0000256" key="7">
    <source>
        <dbReference type="ARBA" id="ARBA00051712"/>
    </source>
</evidence>
<dbReference type="HAMAP" id="MF_00197">
    <property type="entry name" value="DAP_epimerase"/>
    <property type="match status" value="1"/>
</dbReference>
<dbReference type="PROSITE" id="PS01326">
    <property type="entry name" value="DAP_EPIMERASE"/>
    <property type="match status" value="1"/>
</dbReference>
<dbReference type="GO" id="GO:0009089">
    <property type="term" value="P:lysine biosynthetic process via diaminopimelate"/>
    <property type="evidence" value="ECO:0007669"/>
    <property type="project" value="UniProtKB-UniRule"/>
</dbReference>
<feature type="binding site" evidence="8">
    <location>
        <begin position="70"/>
        <end position="71"/>
    </location>
    <ligand>
        <name>substrate</name>
    </ligand>
</feature>
<dbReference type="GO" id="GO:0005829">
    <property type="term" value="C:cytosol"/>
    <property type="evidence" value="ECO:0007669"/>
    <property type="project" value="TreeGrafter"/>
</dbReference>
<comment type="subunit">
    <text evidence="8">Homodimer.</text>
</comment>
<dbReference type="OrthoDB" id="9805408at2"/>
<evidence type="ECO:0000256" key="6">
    <source>
        <dbReference type="ARBA" id="ARBA00023235"/>
    </source>
</evidence>
<dbReference type="EC" id="5.1.1.7" evidence="3 8"/>
<feature type="site" description="Could be important to modulate the pK values of the two catalytic cysteine residues" evidence="8">
    <location>
        <position position="182"/>
    </location>
</feature>
<organism evidence="10 11">
    <name type="scientific">Nitratifractor salsuginis (strain DSM 16511 / JCM 12458 / E9I37-1)</name>
    <dbReference type="NCBI Taxonomy" id="749222"/>
    <lineage>
        <taxon>Bacteria</taxon>
        <taxon>Pseudomonadati</taxon>
        <taxon>Campylobacterota</taxon>
        <taxon>Epsilonproteobacteria</taxon>
        <taxon>Campylobacterales</taxon>
        <taxon>Sulfurovaceae</taxon>
        <taxon>Nitratifractor</taxon>
    </lineage>
</organism>